<dbReference type="SUPFAM" id="SSF55326">
    <property type="entry name" value="PurM N-terminal domain-like"/>
    <property type="match status" value="1"/>
</dbReference>
<feature type="non-terminal residue" evidence="4">
    <location>
        <position position="1"/>
    </location>
</feature>
<proteinExistence type="predicted"/>
<dbReference type="InterPro" id="IPR016188">
    <property type="entry name" value="PurM-like_N"/>
</dbReference>
<keyword evidence="1" id="KW-0963">Cytoplasm</keyword>
<dbReference type="Pfam" id="PF00586">
    <property type="entry name" value="AIRS"/>
    <property type="match status" value="1"/>
</dbReference>
<dbReference type="Gene3D" id="3.90.650.10">
    <property type="entry name" value="PurM-like C-terminal domain"/>
    <property type="match status" value="1"/>
</dbReference>
<sequence length="283" mass="30551">RIKFGDIAIDNLLRNTIMKVTEELNKPWCLSVFEDNAGVIDFDGRWALCFKVETHNHPSAVEPYGGASTGIGGVVRDCLGTGLGAKPILNTDVFCFGPPDLPYDTLPRGVLHPRRVFKGVRAGVADYANRLGIPTLNGAILFDERYVANPLVFCGTLGLLPKDLSRRGRQKPGDLVVLAGGRTGRDGIHGVTFASEQLTEQSTTASYSSVQIGNPIVEKKLIDVILKARERGLYSRITDCGGGGLSSAVGEMAAETGVHVYLDRVPLKYSGLSYSEIWISESQ</sequence>
<dbReference type="InterPro" id="IPR010074">
    <property type="entry name" value="PRibForGlyAmidine_synth_PurL"/>
</dbReference>
<organism evidence="4">
    <name type="scientific">marine sediment metagenome</name>
    <dbReference type="NCBI Taxonomy" id="412755"/>
    <lineage>
        <taxon>unclassified sequences</taxon>
        <taxon>metagenomes</taxon>
        <taxon>ecological metagenomes</taxon>
    </lineage>
</organism>
<name>X0TH31_9ZZZZ</name>
<dbReference type="InterPro" id="IPR036921">
    <property type="entry name" value="PurM-like_N_sf"/>
</dbReference>
<feature type="domain" description="PurM-like C-terminal" evidence="3">
    <location>
        <begin position="171"/>
        <end position="283"/>
    </location>
</feature>
<dbReference type="Pfam" id="PF02769">
    <property type="entry name" value="AIRS_C"/>
    <property type="match status" value="1"/>
</dbReference>
<accession>X0TH31</accession>
<dbReference type="AlphaFoldDB" id="X0TH31"/>
<dbReference type="PANTHER" id="PTHR43555:SF1">
    <property type="entry name" value="PHOSPHORIBOSYLFORMYLGLYCINAMIDINE SYNTHASE SUBUNIT PURL"/>
    <property type="match status" value="1"/>
</dbReference>
<feature type="non-terminal residue" evidence="4">
    <location>
        <position position="283"/>
    </location>
</feature>
<evidence type="ECO:0000313" key="4">
    <source>
        <dbReference type="EMBL" id="GAF92524.1"/>
    </source>
</evidence>
<evidence type="ECO:0000259" key="3">
    <source>
        <dbReference type="Pfam" id="PF02769"/>
    </source>
</evidence>
<evidence type="ECO:0008006" key="5">
    <source>
        <dbReference type="Google" id="ProtNLM"/>
    </source>
</evidence>
<dbReference type="EMBL" id="BARS01015622">
    <property type="protein sequence ID" value="GAF92524.1"/>
    <property type="molecule type" value="Genomic_DNA"/>
</dbReference>
<reference evidence="4" key="1">
    <citation type="journal article" date="2014" name="Front. Microbiol.">
        <title>High frequency of phylogenetically diverse reductive dehalogenase-homologous genes in deep subseafloor sedimentary metagenomes.</title>
        <authorList>
            <person name="Kawai M."/>
            <person name="Futagami T."/>
            <person name="Toyoda A."/>
            <person name="Takaki Y."/>
            <person name="Nishi S."/>
            <person name="Hori S."/>
            <person name="Arai W."/>
            <person name="Tsubouchi T."/>
            <person name="Morono Y."/>
            <person name="Uchiyama I."/>
            <person name="Ito T."/>
            <person name="Fujiyama A."/>
            <person name="Inagaki F."/>
            <person name="Takami H."/>
        </authorList>
    </citation>
    <scope>NUCLEOTIDE SEQUENCE</scope>
    <source>
        <strain evidence="4">Expedition CK06-06</strain>
    </source>
</reference>
<dbReference type="InterPro" id="IPR036676">
    <property type="entry name" value="PurM-like_C_sf"/>
</dbReference>
<protein>
    <recommendedName>
        <fullName evidence="5">PurM-like N-terminal domain-containing protein</fullName>
    </recommendedName>
</protein>
<dbReference type="CDD" id="cd02203">
    <property type="entry name" value="PurL_repeat1"/>
    <property type="match status" value="1"/>
</dbReference>
<dbReference type="InterPro" id="IPR010918">
    <property type="entry name" value="PurM-like_C_dom"/>
</dbReference>
<dbReference type="Gene3D" id="3.30.1330.10">
    <property type="entry name" value="PurM-like, N-terminal domain"/>
    <property type="match status" value="1"/>
</dbReference>
<dbReference type="GO" id="GO:0006189">
    <property type="term" value="P:'de novo' IMP biosynthetic process"/>
    <property type="evidence" value="ECO:0007669"/>
    <property type="project" value="InterPro"/>
</dbReference>
<comment type="caution">
    <text evidence="4">The sequence shown here is derived from an EMBL/GenBank/DDBJ whole genome shotgun (WGS) entry which is preliminary data.</text>
</comment>
<feature type="domain" description="PurM-like N-terminal" evidence="2">
    <location>
        <begin position="35"/>
        <end position="159"/>
    </location>
</feature>
<dbReference type="SUPFAM" id="SSF56042">
    <property type="entry name" value="PurM C-terminal domain-like"/>
    <property type="match status" value="1"/>
</dbReference>
<dbReference type="GO" id="GO:0004642">
    <property type="term" value="F:phosphoribosylformylglycinamidine synthase activity"/>
    <property type="evidence" value="ECO:0007669"/>
    <property type="project" value="InterPro"/>
</dbReference>
<dbReference type="PANTHER" id="PTHR43555">
    <property type="entry name" value="PHOSPHORIBOSYLFORMYLGLYCINAMIDINE SYNTHASE SUBUNIT PURL"/>
    <property type="match status" value="1"/>
</dbReference>
<evidence type="ECO:0000256" key="1">
    <source>
        <dbReference type="ARBA" id="ARBA00022490"/>
    </source>
</evidence>
<gene>
    <name evidence="4" type="ORF">S01H1_25821</name>
</gene>
<evidence type="ECO:0000259" key="2">
    <source>
        <dbReference type="Pfam" id="PF00586"/>
    </source>
</evidence>